<accession>A0A7U2HYG1</accession>
<protein>
    <submittedName>
        <fullName evidence="1">Uncharacterized protein</fullName>
    </submittedName>
</protein>
<dbReference type="VEuPathDB" id="FungiDB:JI435_403620"/>
<organism evidence="1 2">
    <name type="scientific">Phaeosphaeria nodorum (strain SN15 / ATCC MYA-4574 / FGSC 10173)</name>
    <name type="common">Glume blotch fungus</name>
    <name type="synonym">Parastagonospora nodorum</name>
    <dbReference type="NCBI Taxonomy" id="321614"/>
    <lineage>
        <taxon>Eukaryota</taxon>
        <taxon>Fungi</taxon>
        <taxon>Dikarya</taxon>
        <taxon>Ascomycota</taxon>
        <taxon>Pezizomycotina</taxon>
        <taxon>Dothideomycetes</taxon>
        <taxon>Pleosporomycetidae</taxon>
        <taxon>Pleosporales</taxon>
        <taxon>Pleosporineae</taxon>
        <taxon>Phaeosphaeriaceae</taxon>
        <taxon>Parastagonospora</taxon>
    </lineage>
</organism>
<gene>
    <name evidence="1" type="ORF">JI435_403620</name>
</gene>
<evidence type="ECO:0000313" key="2">
    <source>
        <dbReference type="Proteomes" id="UP000663193"/>
    </source>
</evidence>
<name>A0A7U2HYG1_PHANO</name>
<reference evidence="2" key="1">
    <citation type="journal article" date="2021" name="BMC Genomics">
        <title>Chromosome-level genome assembly and manually-curated proteome of model necrotroph Parastagonospora nodorum Sn15 reveals a genome-wide trove of candidate effector homologs, and redundancy of virulence-related functions within an accessory chromosome.</title>
        <authorList>
            <person name="Bertazzoni S."/>
            <person name="Jones D.A.B."/>
            <person name="Phan H.T."/>
            <person name="Tan K.-C."/>
            <person name="Hane J.K."/>
        </authorList>
    </citation>
    <scope>NUCLEOTIDE SEQUENCE [LARGE SCALE GENOMIC DNA]</scope>
    <source>
        <strain evidence="2">SN15 / ATCC MYA-4574 / FGSC 10173)</strain>
    </source>
</reference>
<evidence type="ECO:0000313" key="1">
    <source>
        <dbReference type="EMBL" id="QRC93331.1"/>
    </source>
</evidence>
<keyword evidence="2" id="KW-1185">Reference proteome</keyword>
<dbReference type="EMBL" id="CP069025">
    <property type="protein sequence ID" value="QRC93331.1"/>
    <property type="molecule type" value="Genomic_DNA"/>
</dbReference>
<sequence>MTPKAHTTAGPLTSREVCALKHPAQCRSLCLSVYILIRCHCSSDFHCLIVHCVLFRSPNVFDCRKKHHTRSRPSPKCTQIFKGRRFQFNFPFTLTT</sequence>
<dbReference type="AlphaFoldDB" id="A0A7U2HYG1"/>
<proteinExistence type="predicted"/>
<dbReference type="Proteomes" id="UP000663193">
    <property type="component" value="Chromosome 3"/>
</dbReference>